<dbReference type="AlphaFoldDB" id="A0A0D7AD58"/>
<sequence>MAVAMRAEKQNTLLPMYKTPQKNGQSKSGQSQTSKPSSKGKTSKSSGKGKALAPLLPLYNKPDVKKNSGKQPAGASSHLKQSRPPPTKVKKSNSNRASTLNAASTLASKSQWKTKEASTKPSTSKSPANSNKKSKSNRKSKVTNPNVSNTLLMSKNAKSKSKSKPEGSKQKPEQKSKQKSKQYTPKPRKAKSNTASSSTSNAASKKKEATLSSPRRMSTVSSTSTEASTAPKKGLVEKSQDWINKHPIITAGAAVCGAATTAVSFTNNLKHLVTKRELRNVEEQFLLKRAQCVNFIAAVCYPWAKRHDNNIPNYEVLNRIMPVIIERLLWPVLQFGPHRISSEARQRGQLPAWLQLRRWIALFWPSIPPCMPHNHLYQKAAVSSSCQHLDQKSNASSVDGHELWAKSNNTANIHRRRRAQMFPDWLHERVWTDIKYPLIEYNTRARLNHGTATTIVESNYFRLETPRFGTLAEPLHDRE</sequence>
<evidence type="ECO:0000313" key="3">
    <source>
        <dbReference type="Proteomes" id="UP000054144"/>
    </source>
</evidence>
<organism evidence="2 3">
    <name type="scientific">Fistulina hepatica ATCC 64428</name>
    <dbReference type="NCBI Taxonomy" id="1128425"/>
    <lineage>
        <taxon>Eukaryota</taxon>
        <taxon>Fungi</taxon>
        <taxon>Dikarya</taxon>
        <taxon>Basidiomycota</taxon>
        <taxon>Agaricomycotina</taxon>
        <taxon>Agaricomycetes</taxon>
        <taxon>Agaricomycetidae</taxon>
        <taxon>Agaricales</taxon>
        <taxon>Fistulinaceae</taxon>
        <taxon>Fistulina</taxon>
    </lineage>
</organism>
<name>A0A0D7AD58_9AGAR</name>
<feature type="compositionally biased region" description="Basic residues" evidence="1">
    <location>
        <begin position="132"/>
        <end position="141"/>
    </location>
</feature>
<protein>
    <submittedName>
        <fullName evidence="2">Uncharacterized protein</fullName>
    </submittedName>
</protein>
<dbReference type="EMBL" id="KN881914">
    <property type="protein sequence ID" value="KIY47836.1"/>
    <property type="molecule type" value="Genomic_DNA"/>
</dbReference>
<keyword evidence="3" id="KW-1185">Reference proteome</keyword>
<feature type="compositionally biased region" description="Low complexity" evidence="1">
    <location>
        <begin position="97"/>
        <end position="110"/>
    </location>
</feature>
<reference evidence="2 3" key="1">
    <citation type="journal article" date="2015" name="Fungal Genet. Biol.">
        <title>Evolution of novel wood decay mechanisms in Agaricales revealed by the genome sequences of Fistulina hepatica and Cylindrobasidium torrendii.</title>
        <authorList>
            <person name="Floudas D."/>
            <person name="Held B.W."/>
            <person name="Riley R."/>
            <person name="Nagy L.G."/>
            <person name="Koehler G."/>
            <person name="Ransdell A.S."/>
            <person name="Younus H."/>
            <person name="Chow J."/>
            <person name="Chiniquy J."/>
            <person name="Lipzen A."/>
            <person name="Tritt A."/>
            <person name="Sun H."/>
            <person name="Haridas S."/>
            <person name="LaButti K."/>
            <person name="Ohm R.A."/>
            <person name="Kues U."/>
            <person name="Blanchette R.A."/>
            <person name="Grigoriev I.V."/>
            <person name="Minto R.E."/>
            <person name="Hibbett D.S."/>
        </authorList>
    </citation>
    <scope>NUCLEOTIDE SEQUENCE [LARGE SCALE GENOMIC DNA]</scope>
    <source>
        <strain evidence="2 3">ATCC 64428</strain>
    </source>
</reference>
<feature type="compositionally biased region" description="Low complexity" evidence="1">
    <location>
        <begin position="119"/>
        <end position="131"/>
    </location>
</feature>
<evidence type="ECO:0000256" key="1">
    <source>
        <dbReference type="SAM" id="MobiDB-lite"/>
    </source>
</evidence>
<proteinExistence type="predicted"/>
<feature type="region of interest" description="Disordered" evidence="1">
    <location>
        <begin position="1"/>
        <end position="234"/>
    </location>
</feature>
<feature type="compositionally biased region" description="Low complexity" evidence="1">
    <location>
        <begin position="218"/>
        <end position="230"/>
    </location>
</feature>
<gene>
    <name evidence="2" type="ORF">FISHEDRAFT_59291</name>
</gene>
<feature type="compositionally biased region" description="Low complexity" evidence="1">
    <location>
        <begin position="20"/>
        <end position="50"/>
    </location>
</feature>
<dbReference type="Proteomes" id="UP000054144">
    <property type="component" value="Unassembled WGS sequence"/>
</dbReference>
<accession>A0A0D7AD58</accession>
<feature type="compositionally biased region" description="Basic and acidic residues" evidence="1">
    <location>
        <begin position="163"/>
        <end position="176"/>
    </location>
</feature>
<evidence type="ECO:0000313" key="2">
    <source>
        <dbReference type="EMBL" id="KIY47836.1"/>
    </source>
</evidence>
<feature type="compositionally biased region" description="Low complexity" evidence="1">
    <location>
        <begin position="192"/>
        <end position="203"/>
    </location>
</feature>